<organism evidence="1 2">
    <name type="scientific">Dendrobium catenatum</name>
    <dbReference type="NCBI Taxonomy" id="906689"/>
    <lineage>
        <taxon>Eukaryota</taxon>
        <taxon>Viridiplantae</taxon>
        <taxon>Streptophyta</taxon>
        <taxon>Embryophyta</taxon>
        <taxon>Tracheophyta</taxon>
        <taxon>Spermatophyta</taxon>
        <taxon>Magnoliopsida</taxon>
        <taxon>Liliopsida</taxon>
        <taxon>Asparagales</taxon>
        <taxon>Orchidaceae</taxon>
        <taxon>Epidendroideae</taxon>
        <taxon>Malaxideae</taxon>
        <taxon>Dendrobiinae</taxon>
        <taxon>Dendrobium</taxon>
    </lineage>
</organism>
<proteinExistence type="predicted"/>
<dbReference type="AlphaFoldDB" id="A0A2I0XCZ6"/>
<evidence type="ECO:0000313" key="1">
    <source>
        <dbReference type="EMBL" id="PKU85773.1"/>
    </source>
</evidence>
<dbReference type="Proteomes" id="UP000233837">
    <property type="component" value="Unassembled WGS sequence"/>
</dbReference>
<keyword evidence="2" id="KW-1185">Reference proteome</keyword>
<accession>A0A2I0XCZ6</accession>
<reference evidence="1 2" key="2">
    <citation type="journal article" date="2017" name="Nature">
        <title>The Apostasia genome and the evolution of orchids.</title>
        <authorList>
            <person name="Zhang G.Q."/>
            <person name="Liu K.W."/>
            <person name="Li Z."/>
            <person name="Lohaus R."/>
            <person name="Hsiao Y.Y."/>
            <person name="Niu S.C."/>
            <person name="Wang J.Y."/>
            <person name="Lin Y.C."/>
            <person name="Xu Q."/>
            <person name="Chen L.J."/>
            <person name="Yoshida K."/>
            <person name="Fujiwara S."/>
            <person name="Wang Z.W."/>
            <person name="Zhang Y.Q."/>
            <person name="Mitsuda N."/>
            <person name="Wang M."/>
            <person name="Liu G.H."/>
            <person name="Pecoraro L."/>
            <person name="Huang H.X."/>
            <person name="Xiao X.J."/>
            <person name="Lin M."/>
            <person name="Wu X.Y."/>
            <person name="Wu W.L."/>
            <person name="Chen Y.Y."/>
            <person name="Chang S.B."/>
            <person name="Sakamoto S."/>
            <person name="Ohme-Takagi M."/>
            <person name="Yagi M."/>
            <person name="Zeng S.J."/>
            <person name="Shen C.Y."/>
            <person name="Yeh C.M."/>
            <person name="Luo Y.B."/>
            <person name="Tsai W.C."/>
            <person name="Van de Peer Y."/>
            <person name="Liu Z.J."/>
        </authorList>
    </citation>
    <scope>NUCLEOTIDE SEQUENCE [LARGE SCALE GENOMIC DNA]</scope>
    <source>
        <tissue evidence="1">The whole plant</tissue>
    </source>
</reference>
<sequence>MNVQRSMGSQRANGKSSSGIVIREGLKPHCHPIAVEGKGKSILVNGCENSNCMDGELAELAVLDPIAPENLVLRVNNFSRILDLKKERNMEKNVLEANDAIESHVTLINSSHVTRKIMKEVEGIVDIDNVNYEDTMKGRQRYCGY</sequence>
<reference evidence="1 2" key="1">
    <citation type="journal article" date="2016" name="Sci. Rep.">
        <title>The Dendrobium catenatum Lindl. genome sequence provides insights into polysaccharide synthase, floral development and adaptive evolution.</title>
        <authorList>
            <person name="Zhang G.Q."/>
            <person name="Xu Q."/>
            <person name="Bian C."/>
            <person name="Tsai W.C."/>
            <person name="Yeh C.M."/>
            <person name="Liu K.W."/>
            <person name="Yoshida K."/>
            <person name="Zhang L.S."/>
            <person name="Chang S.B."/>
            <person name="Chen F."/>
            <person name="Shi Y."/>
            <person name="Su Y.Y."/>
            <person name="Zhang Y.Q."/>
            <person name="Chen L.J."/>
            <person name="Yin Y."/>
            <person name="Lin M."/>
            <person name="Huang H."/>
            <person name="Deng H."/>
            <person name="Wang Z.W."/>
            <person name="Zhu S.L."/>
            <person name="Zhao X."/>
            <person name="Deng C."/>
            <person name="Niu S.C."/>
            <person name="Huang J."/>
            <person name="Wang M."/>
            <person name="Liu G.H."/>
            <person name="Yang H.J."/>
            <person name="Xiao X.J."/>
            <person name="Hsiao Y.Y."/>
            <person name="Wu W.L."/>
            <person name="Chen Y.Y."/>
            <person name="Mitsuda N."/>
            <person name="Ohme-Takagi M."/>
            <person name="Luo Y.B."/>
            <person name="Van de Peer Y."/>
            <person name="Liu Z.J."/>
        </authorList>
    </citation>
    <scope>NUCLEOTIDE SEQUENCE [LARGE SCALE GENOMIC DNA]</scope>
    <source>
        <tissue evidence="1">The whole plant</tissue>
    </source>
</reference>
<evidence type="ECO:0000313" key="2">
    <source>
        <dbReference type="Proteomes" id="UP000233837"/>
    </source>
</evidence>
<name>A0A2I0XCZ6_9ASPA</name>
<dbReference type="EMBL" id="KZ501967">
    <property type="protein sequence ID" value="PKU85773.1"/>
    <property type="molecule type" value="Genomic_DNA"/>
</dbReference>
<protein>
    <submittedName>
        <fullName evidence="1">Uncharacterized protein</fullName>
    </submittedName>
</protein>
<gene>
    <name evidence="1" type="ORF">MA16_Dca010487</name>
</gene>